<dbReference type="AlphaFoldDB" id="A0ABD0PSU0"/>
<feature type="non-terminal residue" evidence="1">
    <location>
        <position position="53"/>
    </location>
</feature>
<organism evidence="1 2">
    <name type="scientific">Cirrhinus mrigala</name>
    <name type="common">Mrigala</name>
    <dbReference type="NCBI Taxonomy" id="683832"/>
    <lineage>
        <taxon>Eukaryota</taxon>
        <taxon>Metazoa</taxon>
        <taxon>Chordata</taxon>
        <taxon>Craniata</taxon>
        <taxon>Vertebrata</taxon>
        <taxon>Euteleostomi</taxon>
        <taxon>Actinopterygii</taxon>
        <taxon>Neopterygii</taxon>
        <taxon>Teleostei</taxon>
        <taxon>Ostariophysi</taxon>
        <taxon>Cypriniformes</taxon>
        <taxon>Cyprinidae</taxon>
        <taxon>Labeoninae</taxon>
        <taxon>Labeonini</taxon>
        <taxon>Cirrhinus</taxon>
    </lineage>
</organism>
<sequence>LEVGFPAFPWARRTRPLAVPPLVPFLPEVHEELSYMFGSSPHTLPKNGNSYYG</sequence>
<gene>
    <name evidence="1" type="ORF">M9458_029200</name>
</gene>
<proteinExistence type="predicted"/>
<reference evidence="1 2" key="1">
    <citation type="submission" date="2024-05" db="EMBL/GenBank/DDBJ databases">
        <title>Genome sequencing and assembly of Indian major carp, Cirrhinus mrigala (Hamilton, 1822).</title>
        <authorList>
            <person name="Mohindra V."/>
            <person name="Chowdhury L.M."/>
            <person name="Lal K."/>
            <person name="Jena J.K."/>
        </authorList>
    </citation>
    <scope>NUCLEOTIDE SEQUENCE [LARGE SCALE GENOMIC DNA]</scope>
    <source>
        <strain evidence="1">CM1030</strain>
        <tissue evidence="1">Blood</tissue>
    </source>
</reference>
<comment type="caution">
    <text evidence="1">The sequence shown here is derived from an EMBL/GenBank/DDBJ whole genome shotgun (WGS) entry which is preliminary data.</text>
</comment>
<protein>
    <submittedName>
        <fullName evidence="1">Uncharacterized protein</fullName>
    </submittedName>
</protein>
<evidence type="ECO:0000313" key="2">
    <source>
        <dbReference type="Proteomes" id="UP001529510"/>
    </source>
</evidence>
<dbReference type="Proteomes" id="UP001529510">
    <property type="component" value="Unassembled WGS sequence"/>
</dbReference>
<keyword evidence="2" id="KW-1185">Reference proteome</keyword>
<evidence type="ECO:0000313" key="1">
    <source>
        <dbReference type="EMBL" id="KAL0176870.1"/>
    </source>
</evidence>
<feature type="non-terminal residue" evidence="1">
    <location>
        <position position="1"/>
    </location>
</feature>
<name>A0ABD0PSU0_CIRMR</name>
<dbReference type="EMBL" id="JAMKFB020000014">
    <property type="protein sequence ID" value="KAL0176870.1"/>
    <property type="molecule type" value="Genomic_DNA"/>
</dbReference>
<accession>A0ABD0PSU0</accession>